<organism evidence="1 2">
    <name type="scientific">Ensete ventricosum</name>
    <name type="common">Abyssinian banana</name>
    <name type="synonym">Musa ensete</name>
    <dbReference type="NCBI Taxonomy" id="4639"/>
    <lineage>
        <taxon>Eukaryota</taxon>
        <taxon>Viridiplantae</taxon>
        <taxon>Streptophyta</taxon>
        <taxon>Embryophyta</taxon>
        <taxon>Tracheophyta</taxon>
        <taxon>Spermatophyta</taxon>
        <taxon>Magnoliopsida</taxon>
        <taxon>Liliopsida</taxon>
        <taxon>Zingiberales</taxon>
        <taxon>Musaceae</taxon>
        <taxon>Ensete</taxon>
    </lineage>
</organism>
<evidence type="ECO:0000313" key="2">
    <source>
        <dbReference type="Proteomes" id="UP000287651"/>
    </source>
</evidence>
<protein>
    <submittedName>
        <fullName evidence="1">Uncharacterized protein</fullName>
    </submittedName>
</protein>
<sequence length="121" mass="12907">GIRLLPAGPYGLAASDRPLRAATPCRRVTSSRPLQLGRGWQPLAAWPRAAAPCTLATVGCARGRLLSQRATALCMGPSHNWPPPCRGPWLQQAAPTRELAVAIPGCPLQRLPSLRKCSKNV</sequence>
<dbReference type="AlphaFoldDB" id="A0A426ZT13"/>
<name>A0A426ZT13_ENSVE</name>
<gene>
    <name evidence="1" type="ORF">B296_00003999</name>
</gene>
<proteinExistence type="predicted"/>
<reference evidence="1 2" key="1">
    <citation type="journal article" date="2014" name="Agronomy (Basel)">
        <title>A Draft Genome Sequence for Ensete ventricosum, the Drought-Tolerant Tree Against Hunger.</title>
        <authorList>
            <person name="Harrison J."/>
            <person name="Moore K.A."/>
            <person name="Paszkiewicz K."/>
            <person name="Jones T."/>
            <person name="Grant M."/>
            <person name="Ambacheew D."/>
            <person name="Muzemil S."/>
            <person name="Studholme D.J."/>
        </authorList>
    </citation>
    <scope>NUCLEOTIDE SEQUENCE [LARGE SCALE GENOMIC DNA]</scope>
</reference>
<feature type="non-terminal residue" evidence="1">
    <location>
        <position position="1"/>
    </location>
</feature>
<comment type="caution">
    <text evidence="1">The sequence shown here is derived from an EMBL/GenBank/DDBJ whole genome shotgun (WGS) entry which is preliminary data.</text>
</comment>
<accession>A0A426ZT13</accession>
<evidence type="ECO:0000313" key="1">
    <source>
        <dbReference type="EMBL" id="RRT67088.1"/>
    </source>
</evidence>
<dbReference type="Proteomes" id="UP000287651">
    <property type="component" value="Unassembled WGS sequence"/>
</dbReference>
<dbReference type="EMBL" id="AMZH03005166">
    <property type="protein sequence ID" value="RRT67088.1"/>
    <property type="molecule type" value="Genomic_DNA"/>
</dbReference>